<comment type="subcellular location">
    <subcellularLocation>
        <location evidence="1">Secreted</location>
        <location evidence="1">Cell wall</location>
    </subcellularLocation>
</comment>
<evidence type="ECO:0000313" key="5">
    <source>
        <dbReference type="Proteomes" id="UP001154282"/>
    </source>
</evidence>
<dbReference type="AlphaFoldDB" id="A0AAV0IVI0"/>
<dbReference type="SUPFAM" id="SSF51126">
    <property type="entry name" value="Pectin lyase-like"/>
    <property type="match status" value="1"/>
</dbReference>
<dbReference type="InterPro" id="IPR039279">
    <property type="entry name" value="QRT3-like"/>
</dbReference>
<dbReference type="Proteomes" id="UP001154282">
    <property type="component" value="Unassembled WGS sequence"/>
</dbReference>
<organism evidence="4 5">
    <name type="scientific">Linum tenue</name>
    <dbReference type="NCBI Taxonomy" id="586396"/>
    <lineage>
        <taxon>Eukaryota</taxon>
        <taxon>Viridiplantae</taxon>
        <taxon>Streptophyta</taxon>
        <taxon>Embryophyta</taxon>
        <taxon>Tracheophyta</taxon>
        <taxon>Spermatophyta</taxon>
        <taxon>Magnoliopsida</taxon>
        <taxon>eudicotyledons</taxon>
        <taxon>Gunneridae</taxon>
        <taxon>Pentapetalae</taxon>
        <taxon>rosids</taxon>
        <taxon>fabids</taxon>
        <taxon>Malpighiales</taxon>
        <taxon>Linaceae</taxon>
        <taxon>Linum</taxon>
    </lineage>
</organism>
<comment type="caution">
    <text evidence="4">The sequence shown here is derived from an EMBL/GenBank/DDBJ whole genome shotgun (WGS) entry which is preliminary data.</text>
</comment>
<evidence type="ECO:0008006" key="6">
    <source>
        <dbReference type="Google" id="ProtNLM"/>
    </source>
</evidence>
<evidence type="ECO:0000313" key="4">
    <source>
        <dbReference type="EMBL" id="CAI0401509.1"/>
    </source>
</evidence>
<proteinExistence type="predicted"/>
<evidence type="ECO:0000256" key="2">
    <source>
        <dbReference type="ARBA" id="ARBA00022512"/>
    </source>
</evidence>
<keyword evidence="5" id="KW-1185">Reference proteome</keyword>
<name>A0AAV0IVI0_9ROSI</name>
<dbReference type="Gene3D" id="2.160.20.10">
    <property type="entry name" value="Single-stranded right-handed beta-helix, Pectin lyase-like"/>
    <property type="match status" value="1"/>
</dbReference>
<accession>A0AAV0IVI0</accession>
<feature type="chain" id="PRO_5043874704" description="Pectin lyase-like superfamily protein" evidence="3">
    <location>
        <begin position="29"/>
        <end position="503"/>
    </location>
</feature>
<gene>
    <name evidence="4" type="ORF">LITE_LOCUS11237</name>
</gene>
<dbReference type="PANTHER" id="PTHR33928">
    <property type="entry name" value="POLYGALACTURONASE QRT3"/>
    <property type="match status" value="1"/>
</dbReference>
<keyword evidence="3" id="KW-0732">Signal</keyword>
<keyword evidence="2" id="KW-0134">Cell wall</keyword>
<evidence type="ECO:0000256" key="1">
    <source>
        <dbReference type="ARBA" id="ARBA00004191"/>
    </source>
</evidence>
<protein>
    <recommendedName>
        <fullName evidence="6">Pectin lyase-like superfamily protein</fullName>
    </recommendedName>
</protein>
<reference evidence="4" key="1">
    <citation type="submission" date="2022-08" db="EMBL/GenBank/DDBJ databases">
        <authorList>
            <person name="Gutierrez-Valencia J."/>
        </authorList>
    </citation>
    <scope>NUCLEOTIDE SEQUENCE</scope>
</reference>
<dbReference type="InterPro" id="IPR011050">
    <property type="entry name" value="Pectin_lyase_fold/virulence"/>
</dbReference>
<dbReference type="EMBL" id="CAMGYJ010000004">
    <property type="protein sequence ID" value="CAI0401509.1"/>
    <property type="molecule type" value="Genomic_DNA"/>
</dbReference>
<dbReference type="GO" id="GO:0004650">
    <property type="term" value="F:polygalacturonase activity"/>
    <property type="evidence" value="ECO:0007669"/>
    <property type="project" value="InterPro"/>
</dbReference>
<dbReference type="InterPro" id="IPR012334">
    <property type="entry name" value="Pectin_lyas_fold"/>
</dbReference>
<evidence type="ECO:0000256" key="3">
    <source>
        <dbReference type="SAM" id="SignalP"/>
    </source>
</evidence>
<keyword evidence="2" id="KW-0964">Secreted</keyword>
<dbReference type="PANTHER" id="PTHR33928:SF2">
    <property type="entry name" value="PECTATE LYASE SUPERFAMILY PROTEIN DOMAIN-CONTAINING PROTEIN-RELATED"/>
    <property type="match status" value="1"/>
</dbReference>
<sequence>MEHHRHQSTTIACCCFIWLLGLLQHASCYATENRTNKLPEFQSELQRRSSSSAAAAAYNPANKSSISMMHPKRQRGKVFYPIGYGADPSGSRDSADPILRAINDAFQLQNGHRRQLLPGIHDLGGIVIDLQGGNFLISKPIRFPPGTGNIVVQSGSLRASDDFPANRHLIELWSLSPRVTDKASYYEGITFRDIIFDSSYRGGGIRVVDSVRIRIDHCFFLHFTTHGVLIIKGHETLISSCFLGQQPTVGEDQMEKHYSGTAIDIDSNDNVITDVVIFSAAVGIVLRSEANTVTGVHCYNKADVYGGVGILVKPEASLTRIGNCYMDFTGVVIEDPSQVRVTDGLFIGGANVVLRSIKGSISGLNIEGNMFRGYEGVGNSIVELDGNFTAVDQVVIERNNVKDMVLKSTAGRVTVAGHGSRWVADFSRVLIFPNRVSHFQYAFHIRGAAEGGGGVGNNVTHWVSGVRRNAVVVESSAKVNAVVSVVVDQYNAVDETSYLLSES</sequence>
<feature type="signal peptide" evidence="3">
    <location>
        <begin position="1"/>
        <end position="28"/>
    </location>
</feature>